<feature type="transmembrane region" description="Helical" evidence="1">
    <location>
        <begin position="129"/>
        <end position="151"/>
    </location>
</feature>
<reference evidence="4 5" key="1">
    <citation type="submission" date="2022-11" db="UniProtKB">
        <authorList>
            <consortium name="WormBaseParasite"/>
        </authorList>
    </citation>
    <scope>IDENTIFICATION</scope>
</reference>
<keyword evidence="1" id="KW-0472">Membrane</keyword>
<evidence type="ECO:0000256" key="2">
    <source>
        <dbReference type="SAM" id="SignalP"/>
    </source>
</evidence>
<sequence length="195" mass="21910">MWLLMVFFPSVVQLPSIYSLSLPFPLPLKGVFKCPKERVSRFANTITVHCENVSMSAKSVEGSRGMVISVNAPRRSACEKVLKEVAVKCFQGYLLDEPIRFIAATDHHIEGKIEECDGRLAMWECDVDYMYGTFVFNVICGDAVTISMPIYSGYNASTLLFFIILVALCSFAILFSYILTVHLREIAEQIRDATD</sequence>
<organism evidence="3 4">
    <name type="scientific">Parascaris univalens</name>
    <name type="common">Nematode worm</name>
    <dbReference type="NCBI Taxonomy" id="6257"/>
    <lineage>
        <taxon>Eukaryota</taxon>
        <taxon>Metazoa</taxon>
        <taxon>Ecdysozoa</taxon>
        <taxon>Nematoda</taxon>
        <taxon>Chromadorea</taxon>
        <taxon>Rhabditida</taxon>
        <taxon>Spirurina</taxon>
        <taxon>Ascaridomorpha</taxon>
        <taxon>Ascaridoidea</taxon>
        <taxon>Ascarididae</taxon>
        <taxon>Parascaris</taxon>
    </lineage>
</organism>
<evidence type="ECO:0000313" key="5">
    <source>
        <dbReference type="WBParaSite" id="PgR059_g017_t02"/>
    </source>
</evidence>
<proteinExistence type="predicted"/>
<dbReference type="WBParaSite" id="PgR059_g017_t02">
    <property type="protein sequence ID" value="PgR059_g017_t02"/>
    <property type="gene ID" value="PgR059_g017"/>
</dbReference>
<feature type="signal peptide" evidence="2">
    <location>
        <begin position="1"/>
        <end position="19"/>
    </location>
</feature>
<name>A0A915BTV5_PARUN</name>
<feature type="chain" id="PRO_5038276123" evidence="2">
    <location>
        <begin position="20"/>
        <end position="195"/>
    </location>
</feature>
<dbReference type="AlphaFoldDB" id="A0A915BTV5"/>
<accession>A0A915BTV5</accession>
<dbReference type="WBParaSite" id="PgR059_g017_t01">
    <property type="protein sequence ID" value="PgR059_g017_t01"/>
    <property type="gene ID" value="PgR059_g017"/>
</dbReference>
<evidence type="ECO:0000313" key="3">
    <source>
        <dbReference type="Proteomes" id="UP000887569"/>
    </source>
</evidence>
<dbReference type="Proteomes" id="UP000887569">
    <property type="component" value="Unplaced"/>
</dbReference>
<keyword evidence="3" id="KW-1185">Reference proteome</keyword>
<evidence type="ECO:0000256" key="1">
    <source>
        <dbReference type="SAM" id="Phobius"/>
    </source>
</evidence>
<evidence type="ECO:0000313" key="4">
    <source>
        <dbReference type="WBParaSite" id="PgR059_g017_t01"/>
    </source>
</evidence>
<keyword evidence="2" id="KW-0732">Signal</keyword>
<keyword evidence="1" id="KW-1133">Transmembrane helix</keyword>
<keyword evidence="1" id="KW-0812">Transmembrane</keyword>
<protein>
    <submittedName>
        <fullName evidence="4 5">Uncharacterized protein</fullName>
    </submittedName>
</protein>
<feature type="transmembrane region" description="Helical" evidence="1">
    <location>
        <begin position="158"/>
        <end position="179"/>
    </location>
</feature>